<comment type="catalytic activity">
    <reaction evidence="8">
        <text>L-glutamate 5-semialdehyde + NAD(+) + H2O = L-glutamate + NADH + 2 H(+)</text>
        <dbReference type="Rhea" id="RHEA:30235"/>
        <dbReference type="ChEBI" id="CHEBI:15377"/>
        <dbReference type="ChEBI" id="CHEBI:15378"/>
        <dbReference type="ChEBI" id="CHEBI:29985"/>
        <dbReference type="ChEBI" id="CHEBI:57540"/>
        <dbReference type="ChEBI" id="CHEBI:57945"/>
        <dbReference type="ChEBI" id="CHEBI:58066"/>
        <dbReference type="EC" id="1.2.1.88"/>
    </reaction>
</comment>
<dbReference type="SUPFAM" id="SSF53720">
    <property type="entry name" value="ALDH-like"/>
    <property type="match status" value="1"/>
</dbReference>
<dbReference type="PROSITE" id="PS00687">
    <property type="entry name" value="ALDEHYDE_DEHYDR_GLU"/>
    <property type="match status" value="1"/>
</dbReference>
<comment type="similarity">
    <text evidence="2 10">Belongs to the aldehyde dehydrogenase family.</text>
</comment>
<dbReference type="InterPro" id="IPR050485">
    <property type="entry name" value="Proline_metab_enzyme"/>
</dbReference>
<dbReference type="InterPro" id="IPR015590">
    <property type="entry name" value="Aldehyde_DH_dom"/>
</dbReference>
<reference evidence="13" key="1">
    <citation type="journal article" date="2014" name="Int. J. Syst. Evol. Microbiol.">
        <title>Complete genome sequence of Corynebacterium casei LMG S-19264T (=DSM 44701T), isolated from a smear-ripened cheese.</title>
        <authorList>
            <consortium name="US DOE Joint Genome Institute (JGI-PGF)"/>
            <person name="Walter F."/>
            <person name="Albersmeier A."/>
            <person name="Kalinowski J."/>
            <person name="Ruckert C."/>
        </authorList>
    </citation>
    <scope>NUCLEOTIDE SEQUENCE</scope>
    <source>
        <strain evidence="13">CGMCC 1.14988</strain>
    </source>
</reference>
<dbReference type="Gene3D" id="3.40.309.10">
    <property type="entry name" value="Aldehyde Dehydrogenase, Chain A, domain 2"/>
    <property type="match status" value="1"/>
</dbReference>
<evidence type="ECO:0000256" key="9">
    <source>
        <dbReference type="PROSITE-ProRule" id="PRU10007"/>
    </source>
</evidence>
<dbReference type="GO" id="GO:0009898">
    <property type="term" value="C:cytoplasmic side of plasma membrane"/>
    <property type="evidence" value="ECO:0007669"/>
    <property type="project" value="TreeGrafter"/>
</dbReference>
<dbReference type="NCBIfam" id="TIGR01236">
    <property type="entry name" value="D1pyr5carbox1"/>
    <property type="match status" value="1"/>
</dbReference>
<dbReference type="OrthoDB" id="3802174at2"/>
<comment type="pathway">
    <text evidence="1">Amino-acid degradation; L-proline degradation into L-glutamate; L-glutamate from L-proline: step 2/2.</text>
</comment>
<keyword evidence="5" id="KW-0520">NAD</keyword>
<feature type="region of interest" description="Disordered" evidence="11">
    <location>
        <begin position="1"/>
        <end position="29"/>
    </location>
</feature>
<dbReference type="InterPro" id="IPR016162">
    <property type="entry name" value="Ald_DH_N"/>
</dbReference>
<keyword evidence="6" id="KW-0642">Proline metabolism</keyword>
<evidence type="ECO:0000259" key="12">
    <source>
        <dbReference type="Pfam" id="PF00171"/>
    </source>
</evidence>
<keyword evidence="14" id="KW-1185">Reference proteome</keyword>
<dbReference type="GO" id="GO:0003842">
    <property type="term" value="F:L-glutamate gamma-semialdehyde dehydrogenase activity"/>
    <property type="evidence" value="ECO:0007669"/>
    <property type="project" value="UniProtKB-EC"/>
</dbReference>
<evidence type="ECO:0000256" key="7">
    <source>
        <dbReference type="ARBA" id="ARBA00032259"/>
    </source>
</evidence>
<dbReference type="FunFam" id="3.40.309.10:FF:000005">
    <property type="entry name" value="1-pyrroline-5-carboxylate dehydrogenase 1"/>
    <property type="match status" value="1"/>
</dbReference>
<sequence>MSDGRFRVPEPVNEPVRDYAPSSPERASLEQRLRTMSGERVEAPNVIDGRDVTTGDTFVARAPHRHDLELADVHAAGRDEVQQAIEAALAAKHDWSRTPFEHRCAIFLRAAELLAGPWRDTLNAATVLHQSKSVLQAEIDAACELIDFLRFNVAFAQRVYDEQPQSVAGEWNRTDHRPLEGFVLAVTPFNFTAIAGNLPTAPALMGNTVVWKPSEKQALSAHHLMRLLQAAGLPDGVINLVHGDGAQAVDVATASPHLGGLHFTGSAAVLSGLFRKVGENIDRFRAFPRIVGESGGKDFVVAHPSADVDRLVVALGRGAFEYQGQKCSAASRAYVPRSVWQHVRDPLADLASSLTMGDVGEDLSTFMGAVIDGRAWARHRDAIDQAAHAGAEVLVGGDPDDADGWFVPPTVLVTDDPRASTMTEELFGPILTVHVYDDADFDTVLGEVDQAAPYALTGSIFADDRRAVARATDALRDTAGNFYVNDKPTGSIVGRQPFGGARRSGTNDKAGSVLNLQRWVSPRVIKETWVSPVDPRYPHMG</sequence>
<dbReference type="PROSITE" id="PS00070">
    <property type="entry name" value="ALDEHYDE_DEHYDR_CYS"/>
    <property type="match status" value="1"/>
</dbReference>
<dbReference type="FunFam" id="3.40.605.10:FF:000006">
    <property type="entry name" value="1-pyrroline-5-carboxylate dehydrogenase"/>
    <property type="match status" value="1"/>
</dbReference>
<evidence type="ECO:0000256" key="5">
    <source>
        <dbReference type="ARBA" id="ARBA00023027"/>
    </source>
</evidence>
<gene>
    <name evidence="13" type="ORF">GCM10011354_35720</name>
</gene>
<evidence type="ECO:0000313" key="14">
    <source>
        <dbReference type="Proteomes" id="UP000650511"/>
    </source>
</evidence>
<accession>A0A8J3EZD8</accession>
<name>A0A8J3EZD8_9ACTN</name>
<evidence type="ECO:0000256" key="3">
    <source>
        <dbReference type="ARBA" id="ARBA00012884"/>
    </source>
</evidence>
<reference evidence="13" key="2">
    <citation type="submission" date="2020-09" db="EMBL/GenBank/DDBJ databases">
        <authorList>
            <person name="Sun Q."/>
            <person name="Zhou Y."/>
        </authorList>
    </citation>
    <scope>NUCLEOTIDE SEQUENCE</scope>
    <source>
        <strain evidence="13">CGMCC 1.14988</strain>
    </source>
</reference>
<keyword evidence="4 10" id="KW-0560">Oxidoreductase</keyword>
<dbReference type="InterPro" id="IPR016163">
    <property type="entry name" value="Ald_DH_C"/>
</dbReference>
<dbReference type="EC" id="1.2.1.88" evidence="3"/>
<dbReference type="EMBL" id="BMHA01000018">
    <property type="protein sequence ID" value="GGI09769.1"/>
    <property type="molecule type" value="Genomic_DNA"/>
</dbReference>
<organism evidence="13 14">
    <name type="scientific">Egicoccus halophilus</name>
    <dbReference type="NCBI Taxonomy" id="1670830"/>
    <lineage>
        <taxon>Bacteria</taxon>
        <taxon>Bacillati</taxon>
        <taxon>Actinomycetota</taxon>
        <taxon>Nitriliruptoria</taxon>
        <taxon>Egicoccales</taxon>
        <taxon>Egicoccaceae</taxon>
        <taxon>Egicoccus</taxon>
    </lineage>
</organism>
<dbReference type="InterPro" id="IPR016160">
    <property type="entry name" value="Ald_DH_CS_CYS"/>
</dbReference>
<feature type="active site" evidence="9">
    <location>
        <position position="293"/>
    </location>
</feature>
<dbReference type="CDD" id="cd07123">
    <property type="entry name" value="ALDH_F4-17_P5CDH"/>
    <property type="match status" value="1"/>
</dbReference>
<dbReference type="GO" id="GO:0004657">
    <property type="term" value="F:proline dehydrogenase activity"/>
    <property type="evidence" value="ECO:0007669"/>
    <property type="project" value="UniProtKB-ARBA"/>
</dbReference>
<dbReference type="Pfam" id="PF00171">
    <property type="entry name" value="Aldedh"/>
    <property type="match status" value="1"/>
</dbReference>
<feature type="domain" description="Aldehyde dehydrogenase" evidence="12">
    <location>
        <begin position="57"/>
        <end position="512"/>
    </location>
</feature>
<evidence type="ECO:0000256" key="11">
    <source>
        <dbReference type="SAM" id="MobiDB-lite"/>
    </source>
</evidence>
<evidence type="ECO:0000256" key="6">
    <source>
        <dbReference type="ARBA" id="ARBA00023062"/>
    </source>
</evidence>
<evidence type="ECO:0000256" key="4">
    <source>
        <dbReference type="ARBA" id="ARBA00023002"/>
    </source>
</evidence>
<dbReference type="UniPathway" id="UPA00261">
    <property type="reaction ID" value="UER00374"/>
</dbReference>
<dbReference type="Proteomes" id="UP000650511">
    <property type="component" value="Unassembled WGS sequence"/>
</dbReference>
<evidence type="ECO:0000256" key="10">
    <source>
        <dbReference type="RuleBase" id="RU003345"/>
    </source>
</evidence>
<dbReference type="AlphaFoldDB" id="A0A8J3EZD8"/>
<dbReference type="InterPro" id="IPR005931">
    <property type="entry name" value="P5CDH/ALDH4A1"/>
</dbReference>
<evidence type="ECO:0000256" key="8">
    <source>
        <dbReference type="ARBA" id="ARBA00048142"/>
    </source>
</evidence>
<dbReference type="PANTHER" id="PTHR42862">
    <property type="entry name" value="DELTA-1-PYRROLINE-5-CARBOXYLATE DEHYDROGENASE 1, ISOFORM A-RELATED"/>
    <property type="match status" value="1"/>
</dbReference>
<dbReference type="InterPro" id="IPR029510">
    <property type="entry name" value="Ald_DH_CS_GLU"/>
</dbReference>
<evidence type="ECO:0000313" key="13">
    <source>
        <dbReference type="EMBL" id="GGI09769.1"/>
    </source>
</evidence>
<dbReference type="PANTHER" id="PTHR42862:SF1">
    <property type="entry name" value="DELTA-1-PYRROLINE-5-CARBOXYLATE DEHYDROGENASE 2, ISOFORM A-RELATED"/>
    <property type="match status" value="1"/>
</dbReference>
<comment type="caution">
    <text evidence="13">The sequence shown here is derived from an EMBL/GenBank/DDBJ whole genome shotgun (WGS) entry which is preliminary data.</text>
</comment>
<evidence type="ECO:0000256" key="1">
    <source>
        <dbReference type="ARBA" id="ARBA00004786"/>
    </source>
</evidence>
<dbReference type="Gene3D" id="3.40.605.10">
    <property type="entry name" value="Aldehyde Dehydrogenase, Chain A, domain 1"/>
    <property type="match status" value="1"/>
</dbReference>
<dbReference type="GO" id="GO:0010133">
    <property type="term" value="P:L-proline catabolic process to L-glutamate"/>
    <property type="evidence" value="ECO:0007669"/>
    <property type="project" value="UniProtKB-UniPathway"/>
</dbReference>
<protein>
    <recommendedName>
        <fullName evidence="7">L-glutamate gamma-semialdehyde dehydrogenase</fullName>
        <ecNumber evidence="3">1.2.1.88</ecNumber>
    </recommendedName>
    <alternativeName>
        <fullName evidence="7">L-glutamate gamma-semialdehyde dehydrogenase</fullName>
    </alternativeName>
</protein>
<proteinExistence type="inferred from homology"/>
<evidence type="ECO:0000256" key="2">
    <source>
        <dbReference type="ARBA" id="ARBA00009986"/>
    </source>
</evidence>
<dbReference type="RefSeq" id="WP_130650186.1">
    <property type="nucleotide sequence ID" value="NZ_BMHA01000018.1"/>
</dbReference>
<dbReference type="InterPro" id="IPR016161">
    <property type="entry name" value="Ald_DH/histidinol_DH"/>
</dbReference>